<gene>
    <name evidence="2" type="primary">LOC111498547</name>
</gene>
<dbReference type="RefSeq" id="XP_023005611.1">
    <property type="nucleotide sequence ID" value="XM_023149843.1"/>
</dbReference>
<protein>
    <submittedName>
        <fullName evidence="2">Uncharacterized protein LOC111498547</fullName>
    </submittedName>
</protein>
<organism evidence="1 2">
    <name type="scientific">Cucurbita maxima</name>
    <name type="common">Pumpkin</name>
    <name type="synonym">Winter squash</name>
    <dbReference type="NCBI Taxonomy" id="3661"/>
    <lineage>
        <taxon>Eukaryota</taxon>
        <taxon>Viridiplantae</taxon>
        <taxon>Streptophyta</taxon>
        <taxon>Embryophyta</taxon>
        <taxon>Tracheophyta</taxon>
        <taxon>Spermatophyta</taxon>
        <taxon>Magnoliopsida</taxon>
        <taxon>eudicotyledons</taxon>
        <taxon>Gunneridae</taxon>
        <taxon>Pentapetalae</taxon>
        <taxon>rosids</taxon>
        <taxon>fabids</taxon>
        <taxon>Cucurbitales</taxon>
        <taxon>Cucurbitaceae</taxon>
        <taxon>Cucurbiteae</taxon>
        <taxon>Cucurbita</taxon>
    </lineage>
</organism>
<proteinExistence type="predicted"/>
<dbReference type="Proteomes" id="UP000504608">
    <property type="component" value="Unplaced"/>
</dbReference>
<name>A0A6J1KVG6_CUCMA</name>
<dbReference type="GeneID" id="111498547"/>
<reference evidence="2" key="1">
    <citation type="submission" date="2025-08" db="UniProtKB">
        <authorList>
            <consortium name="RefSeq"/>
        </authorList>
    </citation>
    <scope>IDENTIFICATION</scope>
    <source>
        <tissue evidence="2">Young leaves</tissue>
    </source>
</reference>
<dbReference type="KEGG" id="cmax:111498547"/>
<accession>A0A6J1KVG6</accession>
<dbReference type="AlphaFoldDB" id="A0A6J1KVG6"/>
<keyword evidence="1" id="KW-1185">Reference proteome</keyword>
<evidence type="ECO:0000313" key="2">
    <source>
        <dbReference type="RefSeq" id="XP_023005611.1"/>
    </source>
</evidence>
<evidence type="ECO:0000313" key="1">
    <source>
        <dbReference type="Proteomes" id="UP000504608"/>
    </source>
</evidence>
<dbReference type="OrthoDB" id="1746735at2759"/>
<sequence length="109" mass="12600">MLQFIRGFFLLPYQDVILTCISNQEVLTILIFYPGRLFSVSEMEALYELFKKRSSAVIDDGLINKQGVKERRGKALFPVLKLLRKLIQNMREGLTRKSGETLLCHIHLS</sequence>